<evidence type="ECO:0000256" key="1">
    <source>
        <dbReference type="ARBA" id="ARBA00022729"/>
    </source>
</evidence>
<dbReference type="AlphaFoldDB" id="A0AAV4SZC2"/>
<sequence>MKKKASQSLPTRLPPLLVRPDEDTYKSALLFQLCLSCDFSGRGKQIVTIKKLKVFPDPIRLNGKNIKISVDAELHEDVPTDVRFYLKAWKVKVLPFGLKMHIPAPSPIPGDVYSRLNGDCGRVVDLADFNINIKSSRGKLLKAQSCRFDDITIPIPKIEGFYAGVLKWLLSGRFLIELKIMRQNVEQLSCYTFEGRARQ</sequence>
<reference evidence="2 3" key="1">
    <citation type="submission" date="2021-06" db="EMBL/GenBank/DDBJ databases">
        <title>Caerostris extrusa draft genome.</title>
        <authorList>
            <person name="Kono N."/>
            <person name="Arakawa K."/>
        </authorList>
    </citation>
    <scope>NUCLEOTIDE SEQUENCE [LARGE SCALE GENOMIC DNA]</scope>
</reference>
<name>A0AAV4SZC2_CAEEX</name>
<dbReference type="Gene3D" id="2.70.220.10">
    <property type="entry name" value="Ganglioside GM2 activator"/>
    <property type="match status" value="1"/>
</dbReference>
<dbReference type="Proteomes" id="UP001054945">
    <property type="component" value="Unassembled WGS sequence"/>
</dbReference>
<evidence type="ECO:0000313" key="3">
    <source>
        <dbReference type="Proteomes" id="UP001054945"/>
    </source>
</evidence>
<protein>
    <submittedName>
        <fullName evidence="2">ML domain-containing protein</fullName>
    </submittedName>
</protein>
<keyword evidence="1" id="KW-0732">Signal</keyword>
<dbReference type="EMBL" id="BPLR01010294">
    <property type="protein sequence ID" value="GIY38366.1"/>
    <property type="molecule type" value="Genomic_DNA"/>
</dbReference>
<proteinExistence type="predicted"/>
<dbReference type="SUPFAM" id="SSF63707">
    <property type="entry name" value="Ganglioside M2 (gm2) activator"/>
    <property type="match status" value="1"/>
</dbReference>
<organism evidence="2 3">
    <name type="scientific">Caerostris extrusa</name>
    <name type="common">Bark spider</name>
    <name type="synonym">Caerostris bankana</name>
    <dbReference type="NCBI Taxonomy" id="172846"/>
    <lineage>
        <taxon>Eukaryota</taxon>
        <taxon>Metazoa</taxon>
        <taxon>Ecdysozoa</taxon>
        <taxon>Arthropoda</taxon>
        <taxon>Chelicerata</taxon>
        <taxon>Arachnida</taxon>
        <taxon>Araneae</taxon>
        <taxon>Araneomorphae</taxon>
        <taxon>Entelegynae</taxon>
        <taxon>Araneoidea</taxon>
        <taxon>Araneidae</taxon>
        <taxon>Caerostris</taxon>
    </lineage>
</organism>
<evidence type="ECO:0000313" key="2">
    <source>
        <dbReference type="EMBL" id="GIY38366.1"/>
    </source>
</evidence>
<comment type="caution">
    <text evidence="2">The sequence shown here is derived from an EMBL/GenBank/DDBJ whole genome shotgun (WGS) entry which is preliminary data.</text>
</comment>
<accession>A0AAV4SZC2</accession>
<dbReference type="InterPro" id="IPR036846">
    <property type="entry name" value="GM2-AP_sf"/>
</dbReference>
<gene>
    <name evidence="2" type="primary">AVEN_154656_1</name>
    <name evidence="2" type="ORF">CEXT_382521</name>
</gene>
<keyword evidence="3" id="KW-1185">Reference proteome</keyword>